<name>A0A0W0XMS8_9GAMM</name>
<dbReference type="PATRIC" id="fig|458.5.peg.2632"/>
<comment type="caution">
    <text evidence="1">The sequence shown here is derived from an EMBL/GenBank/DDBJ whole genome shotgun (WGS) entry which is preliminary data.</text>
</comment>
<dbReference type="AlphaFoldDB" id="A0A0W0XMS8"/>
<dbReference type="Proteomes" id="UP000054608">
    <property type="component" value="Unassembled WGS sequence"/>
</dbReference>
<accession>A0A0W0XMS8</accession>
<sequence length="516" mass="58595">MVYYFGTPDQVKADEAYVSGDYHAALTHYYRALETLNRYAAQPHFHPPSAFYDAVCYVNVEIAHTQCMIIQTAIDDDRFSQQETEMLWQQIRGKIPEIIQVFERIRNHSHVKCDQAFINNLLVLASETCEKISDELFDLQDNQEPPARLALLQAGKSWIREAIQYRRQAGLSSVDQHLSYLNTLESLFKLDANPETMNEMLSYTESSQLLVTVLPATLELEVCYYRALAAFELQKDDCELFMARCQRLIDGFDSSANDLIVVDDAKALINRYRGSFSTPDAFDRADDYLDPDRMDDSGFEERPMEDDSNVMPNFFSATMPAAAASQLAAGTSPLLNNPKPWLFFQPSVESTGTMQVVAAMRAITDHAKNEKFFANILSVAGDYFYKNCRVKFKNRMLMANDLYTATLSIDPNHGVARANQKQIQRFPEVRDNRLFAMKGNQHQDPRSAFIQAIEDIGLQLEVLAPQTMQRILDEMVQSIAMTIESKNIAGALSHHVADTLRNHYNQVKPSVSLHGF</sequence>
<reference evidence="1 2" key="1">
    <citation type="submission" date="2015-11" db="EMBL/GenBank/DDBJ databases">
        <title>Genomic analysis of 38 Legionella species identifies large and diverse effector repertoires.</title>
        <authorList>
            <person name="Burstein D."/>
            <person name="Amaro F."/>
            <person name="Zusman T."/>
            <person name="Lifshitz Z."/>
            <person name="Cohen O."/>
            <person name="Gilbert J.A."/>
            <person name="Pupko T."/>
            <person name="Shuman H.A."/>
            <person name="Segal G."/>
        </authorList>
    </citation>
    <scope>NUCLEOTIDE SEQUENCE [LARGE SCALE GENOMIC DNA]</scope>
    <source>
        <strain evidence="1 2">WA-270A-C2</strain>
    </source>
</reference>
<dbReference type="EMBL" id="LNYT01000022">
    <property type="protein sequence ID" value="KTD45731.1"/>
    <property type="molecule type" value="Genomic_DNA"/>
</dbReference>
<evidence type="ECO:0000313" key="1">
    <source>
        <dbReference type="EMBL" id="KTD45731.1"/>
    </source>
</evidence>
<proteinExistence type="predicted"/>
<dbReference type="OrthoDB" id="5632254at2"/>
<dbReference type="RefSeq" id="WP_058532495.1">
    <property type="nucleotide sequence ID" value="NZ_CAAAIN010000004.1"/>
</dbReference>
<keyword evidence="2" id="KW-1185">Reference proteome</keyword>
<protein>
    <submittedName>
        <fullName evidence="1">Uncharacterized protein</fullName>
    </submittedName>
</protein>
<gene>
    <name evidence="1" type="ORF">Lrub_2528</name>
</gene>
<evidence type="ECO:0000313" key="2">
    <source>
        <dbReference type="Proteomes" id="UP000054608"/>
    </source>
</evidence>
<organism evidence="1 2">
    <name type="scientific">Legionella rubrilucens</name>
    <dbReference type="NCBI Taxonomy" id="458"/>
    <lineage>
        <taxon>Bacteria</taxon>
        <taxon>Pseudomonadati</taxon>
        <taxon>Pseudomonadota</taxon>
        <taxon>Gammaproteobacteria</taxon>
        <taxon>Legionellales</taxon>
        <taxon>Legionellaceae</taxon>
        <taxon>Legionella</taxon>
    </lineage>
</organism>